<reference evidence="1 2" key="1">
    <citation type="submission" date="2014-06" db="EMBL/GenBank/DDBJ databases">
        <title>Evolutionary Origins and Diversification of the Mycorrhizal Mutualists.</title>
        <authorList>
            <consortium name="DOE Joint Genome Institute"/>
            <consortium name="Mycorrhizal Genomics Consortium"/>
            <person name="Kohler A."/>
            <person name="Kuo A."/>
            <person name="Nagy L.G."/>
            <person name="Floudas D."/>
            <person name="Copeland A."/>
            <person name="Barry K.W."/>
            <person name="Cichocki N."/>
            <person name="Veneault-Fourrey C."/>
            <person name="LaButti K."/>
            <person name="Lindquist E.A."/>
            <person name="Lipzen A."/>
            <person name="Lundell T."/>
            <person name="Morin E."/>
            <person name="Murat C."/>
            <person name="Riley R."/>
            <person name="Ohm R."/>
            <person name="Sun H."/>
            <person name="Tunlid A."/>
            <person name="Henrissat B."/>
            <person name="Grigoriev I.V."/>
            <person name="Hibbett D.S."/>
            <person name="Martin F."/>
        </authorList>
    </citation>
    <scope>NUCLEOTIDE SEQUENCE [LARGE SCALE GENOMIC DNA]</scope>
    <source>
        <strain evidence="1 2">SS14</strain>
    </source>
</reference>
<dbReference type="EMBL" id="KN837118">
    <property type="protein sequence ID" value="KIJ44351.1"/>
    <property type="molecule type" value="Genomic_DNA"/>
</dbReference>
<dbReference type="AlphaFoldDB" id="A0A0C9W0C5"/>
<feature type="non-terminal residue" evidence="1">
    <location>
        <position position="1"/>
    </location>
</feature>
<name>A0A0C9W0C5_SPHS4</name>
<dbReference type="HOGENOM" id="CLU_2892264_0_0_1"/>
<proteinExistence type="predicted"/>
<dbReference type="InterPro" id="IPR029058">
    <property type="entry name" value="AB_hydrolase_fold"/>
</dbReference>
<organism evidence="1 2">
    <name type="scientific">Sphaerobolus stellatus (strain SS14)</name>
    <dbReference type="NCBI Taxonomy" id="990650"/>
    <lineage>
        <taxon>Eukaryota</taxon>
        <taxon>Fungi</taxon>
        <taxon>Dikarya</taxon>
        <taxon>Basidiomycota</taxon>
        <taxon>Agaricomycotina</taxon>
        <taxon>Agaricomycetes</taxon>
        <taxon>Phallomycetidae</taxon>
        <taxon>Geastrales</taxon>
        <taxon>Sphaerobolaceae</taxon>
        <taxon>Sphaerobolus</taxon>
    </lineage>
</organism>
<gene>
    <name evidence="1" type="ORF">M422DRAFT_168665</name>
</gene>
<protein>
    <recommendedName>
        <fullName evidence="3">Proline iminopeptidase</fullName>
    </recommendedName>
</protein>
<evidence type="ECO:0008006" key="3">
    <source>
        <dbReference type="Google" id="ProtNLM"/>
    </source>
</evidence>
<dbReference type="Gene3D" id="3.40.50.1820">
    <property type="entry name" value="alpha/beta hydrolase"/>
    <property type="match status" value="1"/>
</dbReference>
<evidence type="ECO:0000313" key="2">
    <source>
        <dbReference type="Proteomes" id="UP000054279"/>
    </source>
</evidence>
<accession>A0A0C9W0C5</accession>
<evidence type="ECO:0000313" key="1">
    <source>
        <dbReference type="EMBL" id="KIJ44351.1"/>
    </source>
</evidence>
<dbReference type="OrthoDB" id="190201at2759"/>
<sequence>HSVKASSLVINGRYDLSQDFVVEPFFHKIPLSKWITFENSSHMPFWEEPERYMQIVGDFLSEE</sequence>
<dbReference type="SUPFAM" id="SSF53474">
    <property type="entry name" value="alpha/beta-Hydrolases"/>
    <property type="match status" value="1"/>
</dbReference>
<keyword evidence="2" id="KW-1185">Reference proteome</keyword>
<dbReference type="Proteomes" id="UP000054279">
    <property type="component" value="Unassembled WGS sequence"/>
</dbReference>